<dbReference type="GO" id="GO:0004357">
    <property type="term" value="F:glutamate-cysteine ligase activity"/>
    <property type="evidence" value="ECO:0007669"/>
    <property type="project" value="UniProtKB-EC"/>
</dbReference>
<dbReference type="GO" id="GO:0009432">
    <property type="term" value="P:SOS response"/>
    <property type="evidence" value="ECO:0007669"/>
    <property type="project" value="TreeGrafter"/>
</dbReference>
<dbReference type="GO" id="GO:0046872">
    <property type="term" value="F:metal ion binding"/>
    <property type="evidence" value="ECO:0007669"/>
    <property type="project" value="InterPro"/>
</dbReference>
<keyword evidence="1" id="KW-0067">ATP-binding</keyword>
<proteinExistence type="predicted"/>
<dbReference type="OrthoDB" id="9803907at2"/>
<keyword evidence="3" id="KW-0436">Ligase</keyword>
<dbReference type="RefSeq" id="WP_158739512.1">
    <property type="nucleotide sequence ID" value="NZ_WSLF01000002.1"/>
</dbReference>
<dbReference type="InterPro" id="IPR011761">
    <property type="entry name" value="ATP-grasp"/>
</dbReference>
<evidence type="ECO:0000259" key="2">
    <source>
        <dbReference type="PROSITE" id="PS50975"/>
    </source>
</evidence>
<dbReference type="EC" id="6.3.2.3" evidence="3"/>
<evidence type="ECO:0000313" key="4">
    <source>
        <dbReference type="Proteomes" id="UP000483018"/>
    </source>
</evidence>
<organism evidence="3 4">
    <name type="scientific">Defluviitalea raffinosedens</name>
    <dbReference type="NCBI Taxonomy" id="1450156"/>
    <lineage>
        <taxon>Bacteria</taxon>
        <taxon>Bacillati</taxon>
        <taxon>Bacillota</taxon>
        <taxon>Clostridia</taxon>
        <taxon>Lachnospirales</taxon>
        <taxon>Defluviitaleaceae</taxon>
        <taxon>Defluviitalea</taxon>
    </lineage>
</organism>
<dbReference type="GO" id="GO:0004363">
    <property type="term" value="F:glutathione synthase activity"/>
    <property type="evidence" value="ECO:0007669"/>
    <property type="project" value="UniProtKB-EC"/>
</dbReference>
<keyword evidence="4" id="KW-1185">Reference proteome</keyword>
<keyword evidence="1" id="KW-0547">Nucleotide-binding</keyword>
<dbReference type="Proteomes" id="UP000483018">
    <property type="component" value="Unassembled WGS sequence"/>
</dbReference>
<dbReference type="Gene3D" id="3.30.470.20">
    <property type="entry name" value="ATP-grasp fold, B domain"/>
    <property type="match status" value="2"/>
</dbReference>
<evidence type="ECO:0000313" key="3">
    <source>
        <dbReference type="EMBL" id="KAE9636260.1"/>
    </source>
</evidence>
<gene>
    <name evidence="3" type="primary">gshAB</name>
    <name evidence="3" type="ORF">GND95_03835</name>
</gene>
<dbReference type="PANTHER" id="PTHR21621">
    <property type="entry name" value="RIBOSOMAL PROTEIN S6 MODIFICATION PROTEIN"/>
    <property type="match status" value="1"/>
</dbReference>
<dbReference type="EMBL" id="WSLF01000002">
    <property type="protein sequence ID" value="KAE9636260.1"/>
    <property type="molecule type" value="Genomic_DNA"/>
</dbReference>
<dbReference type="AlphaFoldDB" id="A0A7C8LKN6"/>
<comment type="caution">
    <text evidence="3">The sequence shown here is derived from an EMBL/GenBank/DDBJ whole genome shotgun (WGS) entry which is preliminary data.</text>
</comment>
<evidence type="ECO:0000256" key="1">
    <source>
        <dbReference type="PROSITE-ProRule" id="PRU00409"/>
    </source>
</evidence>
<accession>A0A7C8LKN6</accession>
<dbReference type="EC" id="6.3.2.2" evidence="3"/>
<dbReference type="GO" id="GO:0005737">
    <property type="term" value="C:cytoplasm"/>
    <property type="evidence" value="ECO:0007669"/>
    <property type="project" value="TreeGrafter"/>
</dbReference>
<dbReference type="Pfam" id="PF18419">
    <property type="entry name" value="ATP-grasp_6"/>
    <property type="match status" value="1"/>
</dbReference>
<dbReference type="GO" id="GO:0018169">
    <property type="term" value="F:ribosomal S6-glutamic acid ligase activity"/>
    <property type="evidence" value="ECO:0007669"/>
    <property type="project" value="TreeGrafter"/>
</dbReference>
<dbReference type="NCBIfam" id="NF002688">
    <property type="entry name" value="PRK02471.1"/>
    <property type="match status" value="1"/>
</dbReference>
<dbReference type="PROSITE" id="PS50975">
    <property type="entry name" value="ATP_GRASP"/>
    <property type="match status" value="1"/>
</dbReference>
<dbReference type="InterPro" id="IPR040657">
    <property type="entry name" value="GshAB_ATP-grasp"/>
</dbReference>
<protein>
    <submittedName>
        <fullName evidence="3">Bifunctional glutamate--cysteine ligase GshA/glutathione synthetase GshB</fullName>
        <ecNumber evidence="3">6.3.2.2</ecNumber>
        <ecNumber evidence="3">6.3.2.3</ecNumber>
    </submittedName>
</protein>
<dbReference type="Pfam" id="PF08443">
    <property type="entry name" value="RimK"/>
    <property type="match status" value="1"/>
</dbReference>
<name>A0A7C8LKN6_9FIRM</name>
<feature type="domain" description="ATP-grasp" evidence="2">
    <location>
        <begin position="72"/>
        <end position="328"/>
    </location>
</feature>
<dbReference type="GO" id="GO:0005524">
    <property type="term" value="F:ATP binding"/>
    <property type="evidence" value="ECO:0007669"/>
    <property type="project" value="UniProtKB-UniRule"/>
</dbReference>
<sequence length="330" mass="37072">MSAVNNGKLELSTEILIKEARNRGIQVDILDATDNFIRLKKGDKVEYIKQATKTSLDSYIVPLIMENKLVTKIILKENGFNVPKGAVIQSKEEAEAYWEDFCENGVVIKPKNTNFGIGITILLDVYSKEQYMKGVALALEYDNTVLIEEYVPGKEYRFLVLGDEVAGILHRIPANVKGDGIHTIEELVEEKNKNPLRGEGHLTPFEKIQLGKVEMDFLASQGRTVKDIPKEGETVYLRENSNISTGGESIDFTDEIIQEYKDIAVGASKAVGAKICGVDMIIKDIYEKPSQDNHSIIELNFNPAIYIHDLPYEGKNRYVEKKLLDLLGFK</sequence>
<dbReference type="InterPro" id="IPR013651">
    <property type="entry name" value="ATP-grasp_RimK-type"/>
</dbReference>
<dbReference type="PANTHER" id="PTHR21621:SF0">
    <property type="entry name" value="BETA-CITRYLGLUTAMATE SYNTHASE B-RELATED"/>
    <property type="match status" value="1"/>
</dbReference>
<reference evidence="3 4" key="1">
    <citation type="submission" date="2019-12" db="EMBL/GenBank/DDBJ databases">
        <title>Defluviitalea raffinosedens, isolated from a biogas fermenter, genome sequencing and characterization.</title>
        <authorList>
            <person name="Rettenmaier R."/>
            <person name="Schneider M."/>
            <person name="Neuhaus K."/>
            <person name="Liebl W."/>
            <person name="Zverlov V."/>
        </authorList>
    </citation>
    <scope>NUCLEOTIDE SEQUENCE [LARGE SCALE GENOMIC DNA]</scope>
    <source>
        <strain evidence="3 4">249c-K6</strain>
    </source>
</reference>
<dbReference type="SUPFAM" id="SSF56059">
    <property type="entry name" value="Glutathione synthetase ATP-binding domain-like"/>
    <property type="match status" value="1"/>
</dbReference>